<dbReference type="CDD" id="cd12087">
    <property type="entry name" value="TM_EGFR-like"/>
    <property type="match status" value="1"/>
</dbReference>
<evidence type="ECO:0000256" key="3">
    <source>
        <dbReference type="ARBA" id="ARBA00022622"/>
    </source>
</evidence>
<evidence type="ECO:0000256" key="2">
    <source>
        <dbReference type="ARBA" id="ARBA00022475"/>
    </source>
</evidence>
<evidence type="ECO:0000256" key="7">
    <source>
        <dbReference type="ARBA" id="ARBA00023288"/>
    </source>
</evidence>
<keyword evidence="6" id="KW-0325">Glycoprotein</keyword>
<feature type="compositionally biased region" description="Polar residues" evidence="8">
    <location>
        <begin position="281"/>
        <end position="297"/>
    </location>
</feature>
<proteinExistence type="predicted"/>
<keyword evidence="9" id="KW-0812">Transmembrane</keyword>
<reference evidence="12 13" key="1">
    <citation type="submission" date="2017-05" db="EMBL/GenBank/DDBJ databases">
        <title>Draft genome sequence of Elsinoe australis.</title>
        <authorList>
            <person name="Cheng Q."/>
        </authorList>
    </citation>
    <scope>NUCLEOTIDE SEQUENCE [LARGE SCALE GENOMIC DNA]</scope>
    <source>
        <strain evidence="12 13">NL1</strain>
    </source>
</reference>
<protein>
    <recommendedName>
        <fullName evidence="11">Copper acquisition factor BIM1-like domain-containing protein</fullName>
    </recommendedName>
</protein>
<dbReference type="PANTHER" id="PTHR34992">
    <property type="entry name" value="HYPHAL ANASTAMOSIS-7 PROTEIN"/>
    <property type="match status" value="1"/>
</dbReference>
<feature type="region of interest" description="Disordered" evidence="8">
    <location>
        <begin position="260"/>
        <end position="297"/>
    </location>
</feature>
<dbReference type="GO" id="GO:0098552">
    <property type="term" value="C:side of membrane"/>
    <property type="evidence" value="ECO:0007669"/>
    <property type="project" value="UniProtKB-KW"/>
</dbReference>
<evidence type="ECO:0000256" key="1">
    <source>
        <dbReference type="ARBA" id="ARBA00004609"/>
    </source>
</evidence>
<keyword evidence="13" id="KW-1185">Reference proteome</keyword>
<keyword evidence="9" id="KW-1133">Transmembrane helix</keyword>
<evidence type="ECO:0000256" key="10">
    <source>
        <dbReference type="SAM" id="SignalP"/>
    </source>
</evidence>
<name>A0A2P7YMV8_9PEZI</name>
<dbReference type="AlphaFoldDB" id="A0A2P7YMV8"/>
<evidence type="ECO:0000313" key="13">
    <source>
        <dbReference type="Proteomes" id="UP000243723"/>
    </source>
</evidence>
<comment type="subcellular location">
    <subcellularLocation>
        <location evidence="1">Cell membrane</location>
        <topology evidence="1">Lipid-anchor</topology>
        <topology evidence="1">GPI-anchor</topology>
    </subcellularLocation>
</comment>
<keyword evidence="5 9" id="KW-0472">Membrane</keyword>
<dbReference type="CDD" id="cd21176">
    <property type="entry name" value="LPMO_auxiliary-like"/>
    <property type="match status" value="1"/>
</dbReference>
<evidence type="ECO:0000259" key="11">
    <source>
        <dbReference type="Pfam" id="PF20238"/>
    </source>
</evidence>
<feature type="domain" description="Copper acquisition factor BIM1-like" evidence="11">
    <location>
        <begin position="33"/>
        <end position="178"/>
    </location>
</feature>
<dbReference type="OrthoDB" id="2587363at2759"/>
<evidence type="ECO:0000256" key="6">
    <source>
        <dbReference type="ARBA" id="ARBA00023180"/>
    </source>
</evidence>
<dbReference type="Proteomes" id="UP000243723">
    <property type="component" value="Unassembled WGS sequence"/>
</dbReference>
<dbReference type="GO" id="GO:0005886">
    <property type="term" value="C:plasma membrane"/>
    <property type="evidence" value="ECO:0007669"/>
    <property type="project" value="UniProtKB-SubCell"/>
</dbReference>
<dbReference type="EMBL" id="NHZQ01000412">
    <property type="protein sequence ID" value="PSK37290.1"/>
    <property type="molecule type" value="Genomic_DNA"/>
</dbReference>
<feature type="signal peptide" evidence="10">
    <location>
        <begin position="1"/>
        <end position="20"/>
    </location>
</feature>
<organism evidence="12 13">
    <name type="scientific">Elsinoe australis</name>
    <dbReference type="NCBI Taxonomy" id="40998"/>
    <lineage>
        <taxon>Eukaryota</taxon>
        <taxon>Fungi</taxon>
        <taxon>Dikarya</taxon>
        <taxon>Ascomycota</taxon>
        <taxon>Pezizomycotina</taxon>
        <taxon>Dothideomycetes</taxon>
        <taxon>Dothideomycetidae</taxon>
        <taxon>Myriangiales</taxon>
        <taxon>Elsinoaceae</taxon>
        <taxon>Elsinoe</taxon>
    </lineage>
</organism>
<evidence type="ECO:0000256" key="9">
    <source>
        <dbReference type="SAM" id="Phobius"/>
    </source>
</evidence>
<accession>A0A2P7YMV8</accession>
<keyword evidence="3" id="KW-0336">GPI-anchor</keyword>
<comment type="caution">
    <text evidence="12">The sequence shown here is derived from an EMBL/GenBank/DDBJ whole genome shotgun (WGS) entry which is preliminary data.</text>
</comment>
<gene>
    <name evidence="12" type="ORF">B9Z65_2032</name>
</gene>
<dbReference type="InterPro" id="IPR046530">
    <property type="entry name" value="BIM1-like_dom"/>
</dbReference>
<feature type="transmembrane region" description="Helical" evidence="9">
    <location>
        <begin position="228"/>
        <end position="251"/>
    </location>
</feature>
<dbReference type="PANTHER" id="PTHR34992:SF5">
    <property type="entry name" value="ANCHORED PROTEIN, PUTATIVE (AFU_ORTHOLOGUE AFUA_6G02800)-RELATED"/>
    <property type="match status" value="1"/>
</dbReference>
<sequence length="297" mass="31234">MNSSLYLSLLLPLLFASAFAQEETHGSDAAKSMGPAAFMWPPDRKWGAAQDNTAPCGSASGVVNRTDFPLVNGQVALVMQDDSYYVQVGISYSNEPRSMDDFQVVIDDARLTELDPGHSCFPVPDPPSGTTAGSNATLQIRYTSDFETDKNETFYACSDIRYVLTTEFRTQVPCFNASVDDFDIPAATATPSGSAAASASSSPTGAGSTSSQTTGAVSGSTSGLSSGAIAGVVIGAIAGIALIFGGLLLLWRRKQQQKRNAQMAQSARHVAWDGSGENRKQSSSSKDTDNSIPLSNM</sequence>
<evidence type="ECO:0000256" key="5">
    <source>
        <dbReference type="ARBA" id="ARBA00023136"/>
    </source>
</evidence>
<evidence type="ECO:0000256" key="8">
    <source>
        <dbReference type="SAM" id="MobiDB-lite"/>
    </source>
</evidence>
<dbReference type="InterPro" id="IPR046936">
    <property type="entry name" value="BIM1-like"/>
</dbReference>
<evidence type="ECO:0000313" key="12">
    <source>
        <dbReference type="EMBL" id="PSK37290.1"/>
    </source>
</evidence>
<feature type="region of interest" description="Disordered" evidence="8">
    <location>
        <begin position="190"/>
        <end position="220"/>
    </location>
</feature>
<keyword evidence="7" id="KW-0449">Lipoprotein</keyword>
<keyword evidence="2" id="KW-1003">Cell membrane</keyword>
<dbReference type="Pfam" id="PF20238">
    <property type="entry name" value="BIM1-like_dom"/>
    <property type="match status" value="1"/>
</dbReference>
<keyword evidence="4 10" id="KW-0732">Signal</keyword>
<evidence type="ECO:0000256" key="4">
    <source>
        <dbReference type="ARBA" id="ARBA00022729"/>
    </source>
</evidence>
<feature type="chain" id="PRO_5015153301" description="Copper acquisition factor BIM1-like domain-containing protein" evidence="10">
    <location>
        <begin position="21"/>
        <end position="297"/>
    </location>
</feature>